<organism evidence="3 4">
    <name type="scientific">Perilla frutescens var. hirtella</name>
    <name type="common">Perilla citriodora</name>
    <name type="synonym">Perilla setoyensis</name>
    <dbReference type="NCBI Taxonomy" id="608512"/>
    <lineage>
        <taxon>Eukaryota</taxon>
        <taxon>Viridiplantae</taxon>
        <taxon>Streptophyta</taxon>
        <taxon>Embryophyta</taxon>
        <taxon>Tracheophyta</taxon>
        <taxon>Spermatophyta</taxon>
        <taxon>Magnoliopsida</taxon>
        <taxon>eudicotyledons</taxon>
        <taxon>Gunneridae</taxon>
        <taxon>Pentapetalae</taxon>
        <taxon>asterids</taxon>
        <taxon>lamiids</taxon>
        <taxon>Lamiales</taxon>
        <taxon>Lamiaceae</taxon>
        <taxon>Nepetoideae</taxon>
        <taxon>Elsholtzieae</taxon>
        <taxon>Perilla</taxon>
    </lineage>
</organism>
<dbReference type="Gene3D" id="2.30.30.140">
    <property type="match status" value="1"/>
</dbReference>
<dbReference type="Proteomes" id="UP001190926">
    <property type="component" value="Unassembled WGS sequence"/>
</dbReference>
<dbReference type="Pfam" id="PF00855">
    <property type="entry name" value="PWWP"/>
    <property type="match status" value="1"/>
</dbReference>
<protein>
    <recommendedName>
        <fullName evidence="2">PWWP domain-containing protein</fullName>
    </recommendedName>
</protein>
<feature type="region of interest" description="Disordered" evidence="1">
    <location>
        <begin position="446"/>
        <end position="488"/>
    </location>
</feature>
<evidence type="ECO:0000256" key="1">
    <source>
        <dbReference type="SAM" id="MobiDB-lite"/>
    </source>
</evidence>
<sequence>MESGKNAETLKEGFLESKLSQDGIFRSKIREDGNPGFLSNLSEKCVVDDAYSGRNELSNVELARKFGNGNVEESMVVDVIAGNNRMNEGSVSGYSDEKLTVSMHGNDACNNDFPVFEGELKFSGNDGDQTAKGEELVGKFDDILNYHELFRDKNIEEPVEKGNDVFHPHEPGSPTKLEVSGNSINLFVEVFGPLDGISGSDDNLDHPVECKSEENSFKQEFSLEENETLSTGVTDLSVKCEGEGIIGEQECTFDIGDLVWIKTRTQVWWPGMVCGPSDAPNDMTKCEKMGRYIVKYYGSGHFVPCDIANLKPFPEYFEQMSGQNNSRNFSGSVERALCEIGQRVKLKMTCPCFSKDSQPLDAQLCVRNKEENSTSTQKVSKFDFLSLSQFEPAKFIADIRDLARTIHFPGKVEFMVMKNRLSPFYRSIGHCELPLHLLRSGSDAAQNTQEHLTSGIRDENHNNIFGDGRNSVEAHDGKLTRTRRKRKNVGNVLDDKLTSSAKSLDSRERKKSKYLSYPYTDVIKGQEKEDPKLRGTKKPSKERHIISKADDITACSVELLAELCSSARDCSYISRSKYSDSLERFYCSFRIFAFLDADVASKVSGDQAEAEEQMEGSRVVKKSKKQRANLASVTESVENVEGDKSSVVGNQKAKENVVRRRAKKKKEQVASSDVQMEGISVVKESENQEVNLASGSLENADTFPKIENLQSKENVVSRNTNTEKEKVIPIGLECMQSSFSKGTNIFPKSSWMISFQQACSSLFKSSKTPKKRAGLTPGLADTNSISHTPPGLADTNSISHTPPGLADTNSISHPPPGLADTNSISHPPPGLADTNMIFHSPPGLAVTNMISHTPPGLADTNSIPRLPDLNGNHPGFPVDHIPVGIPSTNLVNPLPEQRNEGLVSPTINGIHQMDFASVSSSKDVPVTFQNTPLSNNGVSGAYQCLNGDFATRQLDPMTMNTGLSSFSQYSLQMGNFLSAGKPEPKKRKRKEKICQIAPGIPDLNGNVLDMSPSGMSTPEGSHIPLEGEPQKKRRYRSAGGESEIAPGGSLLLNFAPGCVPSKEMLVATFSRFGLLKESELEVLSDDNVKIVYERSSDARFASRSLEKNHTFGESLINFKLDCFIPDPPKTKKKQNLQLQTFVPVGVCKSRTKLGEAPDIAFIKQNVEMMKSTLEKAGDNLSPEMRAKLENEIKAFLDKISSVAGAAPSS</sequence>
<evidence type="ECO:0000313" key="3">
    <source>
        <dbReference type="EMBL" id="KAH6824670.1"/>
    </source>
</evidence>
<dbReference type="PANTHER" id="PTHR42851">
    <property type="entry name" value="ALDOLASE-RELATED"/>
    <property type="match status" value="1"/>
</dbReference>
<dbReference type="EMBL" id="SDAM02000322">
    <property type="protein sequence ID" value="KAH6824670.1"/>
    <property type="molecule type" value="Genomic_DNA"/>
</dbReference>
<name>A0AAD4J0T1_PERFH</name>
<gene>
    <name evidence="3" type="ORF">C2S53_001899</name>
</gene>
<comment type="caution">
    <text evidence="3">The sequence shown here is derived from an EMBL/GenBank/DDBJ whole genome shotgun (WGS) entry which is preliminary data.</text>
</comment>
<dbReference type="SUPFAM" id="SSF63748">
    <property type="entry name" value="Tudor/PWWP/MBT"/>
    <property type="match status" value="1"/>
</dbReference>
<dbReference type="AlphaFoldDB" id="A0AAD4J0T1"/>
<feature type="region of interest" description="Disordered" evidence="1">
    <location>
        <begin position="766"/>
        <end position="832"/>
    </location>
</feature>
<keyword evidence="4" id="KW-1185">Reference proteome</keyword>
<evidence type="ECO:0000259" key="2">
    <source>
        <dbReference type="PROSITE" id="PS50812"/>
    </source>
</evidence>
<reference evidence="3 4" key="1">
    <citation type="journal article" date="2021" name="Nat. Commun.">
        <title>Incipient diploidization of the medicinal plant Perilla within 10,000 years.</title>
        <authorList>
            <person name="Zhang Y."/>
            <person name="Shen Q."/>
            <person name="Leng L."/>
            <person name="Zhang D."/>
            <person name="Chen S."/>
            <person name="Shi Y."/>
            <person name="Ning Z."/>
            <person name="Chen S."/>
        </authorList>
    </citation>
    <scope>NUCLEOTIDE SEQUENCE [LARGE SCALE GENOMIC DNA]</scope>
    <source>
        <strain evidence="4">cv. PC099</strain>
    </source>
</reference>
<evidence type="ECO:0000313" key="4">
    <source>
        <dbReference type="Proteomes" id="UP001190926"/>
    </source>
</evidence>
<dbReference type="CDD" id="cd05162">
    <property type="entry name" value="PWWP"/>
    <property type="match status" value="1"/>
</dbReference>
<feature type="compositionally biased region" description="Basic and acidic residues" evidence="1">
    <location>
        <begin position="470"/>
        <end position="479"/>
    </location>
</feature>
<dbReference type="PANTHER" id="PTHR42851:SF8">
    <property type="entry name" value="PWWP DOMAIN-CONTAINING PROTEIN"/>
    <property type="match status" value="1"/>
</dbReference>
<accession>A0AAD4J0T1</accession>
<dbReference type="PROSITE" id="PS50812">
    <property type="entry name" value="PWWP"/>
    <property type="match status" value="1"/>
</dbReference>
<dbReference type="InterPro" id="IPR053063">
    <property type="entry name" value="PWWP_domain_containing_PDP"/>
</dbReference>
<proteinExistence type="predicted"/>
<dbReference type="InterPro" id="IPR000313">
    <property type="entry name" value="PWWP_dom"/>
</dbReference>
<feature type="domain" description="PWWP" evidence="2">
    <location>
        <begin position="255"/>
        <end position="316"/>
    </location>
</feature>